<evidence type="ECO:0000313" key="6">
    <source>
        <dbReference type="EMBL" id="TEW63793.1"/>
    </source>
</evidence>
<proteinExistence type="inferred from homology"/>
<feature type="domain" description="AAA+ ATPase" evidence="4">
    <location>
        <begin position="97"/>
        <end position="230"/>
    </location>
</feature>
<comment type="similarity">
    <text evidence="1">Belongs to the IS21/IS1162 putative ATP-binding protein family.</text>
</comment>
<dbReference type="InterPro" id="IPR047661">
    <property type="entry name" value="IstB"/>
</dbReference>
<dbReference type="AlphaFoldDB" id="A0A4Y8A5V8"/>
<evidence type="ECO:0000313" key="8">
    <source>
        <dbReference type="Proteomes" id="UP000583101"/>
    </source>
</evidence>
<keyword evidence="2" id="KW-0547">Nucleotide-binding</keyword>
<dbReference type="GO" id="GO:0005524">
    <property type="term" value="F:ATP binding"/>
    <property type="evidence" value="ECO:0007669"/>
    <property type="project" value="UniProtKB-KW"/>
</dbReference>
<accession>A0A4Y8A5V8</accession>
<dbReference type="NCBIfam" id="NF038214">
    <property type="entry name" value="IS21_help_AAA"/>
    <property type="match status" value="1"/>
</dbReference>
<dbReference type="Pfam" id="PF01695">
    <property type="entry name" value="IstB_IS21"/>
    <property type="match status" value="1"/>
</dbReference>
<dbReference type="InterPro" id="IPR003593">
    <property type="entry name" value="AAA+_ATPase"/>
</dbReference>
<dbReference type="InterPro" id="IPR027417">
    <property type="entry name" value="P-loop_NTPase"/>
</dbReference>
<reference evidence="5 8" key="3">
    <citation type="submission" date="2020-08" db="EMBL/GenBank/DDBJ databases">
        <title>Genomic Encyclopedia of Type Strains, Phase IV (KMG-IV): sequencing the most valuable type-strain genomes for metagenomic binning, comparative biology and taxonomic classification.</title>
        <authorList>
            <person name="Goeker M."/>
        </authorList>
    </citation>
    <scope>NUCLEOTIDE SEQUENCE [LARGE SCALE GENOMIC DNA]</scope>
    <source>
        <strain evidence="5 8">DSM 100995</strain>
    </source>
</reference>
<sequence length="250" mass="28946">MNTNTLDKMLKLKFFGMYHAFQSTLETGKTEDYTVDELLAHLVDAEWDDRHNRRIERQIYYAKFRYKASVEDVHYHADRSIDRNQIMRLADCTFIERNENLLITGSTGIGKSYIASAIGYQACTLGYRVFYASTPKLFSKLKMAKADGSYLKEIAKIERQELLILDDFGIQPFDAQSRAALMEIIEDRHGKTSLIITSQLPVSKWYDVIGEKTIADAILDRIVHSAHRIELKGESMRKKRRTDDKEVSYQ</sequence>
<evidence type="ECO:0000256" key="2">
    <source>
        <dbReference type="ARBA" id="ARBA00022741"/>
    </source>
</evidence>
<evidence type="ECO:0000313" key="7">
    <source>
        <dbReference type="Proteomes" id="UP000297248"/>
    </source>
</evidence>
<reference evidence="6" key="2">
    <citation type="submission" date="2019-03" db="EMBL/GenBank/DDBJ databases">
        <authorList>
            <person name="Yan Y.-Q."/>
            <person name="Du Z.-J."/>
        </authorList>
    </citation>
    <scope>NUCLEOTIDE SEQUENCE</scope>
    <source>
        <strain evidence="6">PP-F2FG21</strain>
    </source>
</reference>
<evidence type="ECO:0000256" key="3">
    <source>
        <dbReference type="ARBA" id="ARBA00022840"/>
    </source>
</evidence>
<gene>
    <name evidence="6" type="ORF">E2R65_18675</name>
    <name evidence="5" type="ORF">GGR35_003680</name>
</gene>
<dbReference type="EMBL" id="SNQG01000008">
    <property type="protein sequence ID" value="TEW63793.1"/>
    <property type="molecule type" value="Genomic_DNA"/>
</dbReference>
<dbReference type="GO" id="GO:0006260">
    <property type="term" value="P:DNA replication"/>
    <property type="evidence" value="ECO:0007669"/>
    <property type="project" value="TreeGrafter"/>
</dbReference>
<evidence type="ECO:0000313" key="5">
    <source>
        <dbReference type="EMBL" id="MBB3971053.1"/>
    </source>
</evidence>
<comment type="caution">
    <text evidence="6">The sequence shown here is derived from an EMBL/GenBank/DDBJ whole genome shotgun (WGS) entry which is preliminary data.</text>
</comment>
<dbReference type="SMART" id="SM00382">
    <property type="entry name" value="AAA"/>
    <property type="match status" value="1"/>
</dbReference>
<organism evidence="6 7">
    <name type="scientific">Mucilaginibacter phyllosphaerae</name>
    <dbReference type="NCBI Taxonomy" id="1812349"/>
    <lineage>
        <taxon>Bacteria</taxon>
        <taxon>Pseudomonadati</taxon>
        <taxon>Bacteroidota</taxon>
        <taxon>Sphingobacteriia</taxon>
        <taxon>Sphingobacteriales</taxon>
        <taxon>Sphingobacteriaceae</taxon>
        <taxon>Mucilaginibacter</taxon>
    </lineage>
</organism>
<keyword evidence="8" id="KW-1185">Reference proteome</keyword>
<dbReference type="PANTHER" id="PTHR30050:SF4">
    <property type="entry name" value="ATP-BINDING PROTEIN RV3427C IN INSERTION SEQUENCE-RELATED"/>
    <property type="match status" value="1"/>
</dbReference>
<protein>
    <submittedName>
        <fullName evidence="6">ATP-binding protein</fullName>
    </submittedName>
    <submittedName>
        <fullName evidence="5">DNA replication protein DnaC</fullName>
    </submittedName>
</protein>
<dbReference type="RefSeq" id="WP_134338017.1">
    <property type="nucleotide sequence ID" value="NZ_BMCZ01000008.1"/>
</dbReference>
<dbReference type="PIRSF" id="PIRSF003073">
    <property type="entry name" value="DNAC_TnpB_IstB"/>
    <property type="match status" value="1"/>
</dbReference>
<dbReference type="CDD" id="cd00009">
    <property type="entry name" value="AAA"/>
    <property type="match status" value="1"/>
</dbReference>
<reference evidence="6 7" key="1">
    <citation type="journal article" date="2016" name="Int. J. Syst. Evol. Microbiol.">
        <title>Proposal of Mucilaginibacter phyllosphaerae sp. nov. isolated from the phyllosphere of Galium album.</title>
        <authorList>
            <person name="Aydogan E.L."/>
            <person name="Busse H.J."/>
            <person name="Moser G."/>
            <person name="Muller C."/>
            <person name="Kampfer P."/>
            <person name="Glaeser S.P."/>
        </authorList>
    </citation>
    <scope>NUCLEOTIDE SEQUENCE [LARGE SCALE GENOMIC DNA]</scope>
    <source>
        <strain evidence="6 7">PP-F2FG21</strain>
    </source>
</reference>
<dbReference type="Proteomes" id="UP000297248">
    <property type="component" value="Unassembled WGS sequence"/>
</dbReference>
<dbReference type="SUPFAM" id="SSF52540">
    <property type="entry name" value="P-loop containing nucleoside triphosphate hydrolases"/>
    <property type="match status" value="1"/>
</dbReference>
<evidence type="ECO:0000259" key="4">
    <source>
        <dbReference type="SMART" id="SM00382"/>
    </source>
</evidence>
<name>A0A4Y8A5V8_9SPHI</name>
<dbReference type="InterPro" id="IPR028350">
    <property type="entry name" value="DNAC/IstB-like"/>
</dbReference>
<keyword evidence="3 6" id="KW-0067">ATP-binding</keyword>
<dbReference type="OrthoDB" id="8064373at2"/>
<dbReference type="Gene3D" id="3.40.50.300">
    <property type="entry name" value="P-loop containing nucleotide triphosphate hydrolases"/>
    <property type="match status" value="1"/>
</dbReference>
<dbReference type="PANTHER" id="PTHR30050">
    <property type="entry name" value="CHROMOSOMAL REPLICATION INITIATOR PROTEIN DNAA"/>
    <property type="match status" value="1"/>
</dbReference>
<evidence type="ECO:0000256" key="1">
    <source>
        <dbReference type="ARBA" id="ARBA00008059"/>
    </source>
</evidence>
<dbReference type="Proteomes" id="UP000583101">
    <property type="component" value="Unassembled WGS sequence"/>
</dbReference>
<dbReference type="EMBL" id="JACIEG010000008">
    <property type="protein sequence ID" value="MBB3971053.1"/>
    <property type="molecule type" value="Genomic_DNA"/>
</dbReference>
<dbReference type="InterPro" id="IPR002611">
    <property type="entry name" value="IstB_ATP-bd"/>
</dbReference>